<dbReference type="Pfam" id="PF00588">
    <property type="entry name" value="SpoU_methylase"/>
    <property type="match status" value="1"/>
</dbReference>
<keyword evidence="2 6" id="KW-0489">Methyltransferase</keyword>
<dbReference type="GO" id="GO:0002128">
    <property type="term" value="P:tRNA nucleoside ribose methylation"/>
    <property type="evidence" value="ECO:0007669"/>
    <property type="project" value="TreeGrafter"/>
</dbReference>
<name>A0A7G2CQQ5_9TRYP</name>
<dbReference type="GO" id="GO:0003723">
    <property type="term" value="F:RNA binding"/>
    <property type="evidence" value="ECO:0007669"/>
    <property type="project" value="InterPro"/>
</dbReference>
<dbReference type="EMBL" id="LR877162">
    <property type="protein sequence ID" value="CAD2220833.1"/>
    <property type="molecule type" value="Genomic_DNA"/>
</dbReference>
<keyword evidence="7" id="KW-1185">Reference proteome</keyword>
<evidence type="ECO:0000313" key="6">
    <source>
        <dbReference type="EMBL" id="CAD2220833.1"/>
    </source>
</evidence>
<keyword evidence="3" id="KW-0808">Transferase</keyword>
<dbReference type="GO" id="GO:0005829">
    <property type="term" value="C:cytosol"/>
    <property type="evidence" value="ECO:0007669"/>
    <property type="project" value="TreeGrafter"/>
</dbReference>
<dbReference type="Proteomes" id="UP000515908">
    <property type="component" value="Chromosome 18"/>
</dbReference>
<comment type="similarity">
    <text evidence="1">Belongs to the class IV-like SAM-binding methyltransferase superfamily. RNA methyltransferase TrmH family.</text>
</comment>
<proteinExistence type="inferred from homology"/>
<feature type="domain" description="tRNA/rRNA methyltransferase SpoU type" evidence="5">
    <location>
        <begin position="15"/>
        <end position="98"/>
    </location>
</feature>
<dbReference type="Gene3D" id="3.40.1280.10">
    <property type="match status" value="1"/>
</dbReference>
<evidence type="ECO:0000313" key="7">
    <source>
        <dbReference type="Proteomes" id="UP000515908"/>
    </source>
</evidence>
<dbReference type="PANTHER" id="PTHR42786:SF2">
    <property type="entry name" value="TRNA (CYTIDINE_URIDINE-2'-O-)-METHYLTRANSFERASE TRMJ"/>
    <property type="match status" value="1"/>
</dbReference>
<evidence type="ECO:0000256" key="4">
    <source>
        <dbReference type="ARBA" id="ARBA00022691"/>
    </source>
</evidence>
<dbReference type="InterPro" id="IPR004384">
    <property type="entry name" value="RNA_MeTrfase_TrmJ/LasT"/>
</dbReference>
<dbReference type="InterPro" id="IPR001537">
    <property type="entry name" value="SpoU_MeTrfase"/>
</dbReference>
<protein>
    <submittedName>
        <fullName evidence="6">SpoU rRNA Methylase family, putative</fullName>
    </submittedName>
</protein>
<dbReference type="InterPro" id="IPR029028">
    <property type="entry name" value="Alpha/beta_knot_MTases"/>
</dbReference>
<evidence type="ECO:0000259" key="5">
    <source>
        <dbReference type="Pfam" id="PF00588"/>
    </source>
</evidence>
<evidence type="ECO:0000256" key="2">
    <source>
        <dbReference type="ARBA" id="ARBA00022603"/>
    </source>
</evidence>
<sequence length="374" mass="41661">MDIARGGNRLFHTYVHTAAPLSKARTRVALTPQHPEAQSVQQFDWASVTNGASGGVEIVLGMENGLTEETVRKCDKCVYIPQYGSIGSLSMMSALAIGAHSAYRGFFGDGAPPSDHTLGHMPRSNNPIQRPGTLPHESDLLHLSNDEIITLLRERRSYYPLQIAVAMHNAYADRNISAVMRNGNAYNIEKFFMLNRRKHNRRGAVGTQKLLDIEYSDTIPAAALQEYEVWLLYPYYPYLRCYGCGPDSPELTYLRPDSPDLVAYQSTIHGLNDSHPLVKLYPHLARTELFLDDSPSLFRAVKEVRRRNKKGILLAVPEEGTSPHHTLASHASRTVFVAQPCHIDPTVQRGLNPALSTAIAFERIRSAIDALLHI</sequence>
<organism evidence="6 7">
    <name type="scientific">Angomonas deanei</name>
    <dbReference type="NCBI Taxonomy" id="59799"/>
    <lineage>
        <taxon>Eukaryota</taxon>
        <taxon>Discoba</taxon>
        <taxon>Euglenozoa</taxon>
        <taxon>Kinetoplastea</taxon>
        <taxon>Metakinetoplastina</taxon>
        <taxon>Trypanosomatida</taxon>
        <taxon>Trypanosomatidae</taxon>
        <taxon>Strigomonadinae</taxon>
        <taxon>Angomonas</taxon>
    </lineage>
</organism>
<accession>A0A7G2CQQ5</accession>
<keyword evidence="4" id="KW-0949">S-adenosyl-L-methionine</keyword>
<dbReference type="SUPFAM" id="SSF75217">
    <property type="entry name" value="alpha/beta knot"/>
    <property type="match status" value="1"/>
</dbReference>
<evidence type="ECO:0000256" key="3">
    <source>
        <dbReference type="ARBA" id="ARBA00022679"/>
    </source>
</evidence>
<evidence type="ECO:0000256" key="1">
    <source>
        <dbReference type="ARBA" id="ARBA00007228"/>
    </source>
</evidence>
<dbReference type="OrthoDB" id="278013at2759"/>
<gene>
    <name evidence="6" type="ORF">ADEAN_000835600</name>
</gene>
<dbReference type="InterPro" id="IPR029026">
    <property type="entry name" value="tRNA_m1G_MTases_N"/>
</dbReference>
<reference evidence="6 7" key="1">
    <citation type="submission" date="2020-08" db="EMBL/GenBank/DDBJ databases">
        <authorList>
            <person name="Newling K."/>
            <person name="Davey J."/>
            <person name="Forrester S."/>
        </authorList>
    </citation>
    <scope>NUCLEOTIDE SEQUENCE [LARGE SCALE GENOMIC DNA]</scope>
    <source>
        <strain evidence="7">Crithidia deanei Carvalho (ATCC PRA-265)</strain>
    </source>
</reference>
<dbReference type="VEuPathDB" id="TriTrypDB:ADEAN_000835600"/>
<dbReference type="PANTHER" id="PTHR42786">
    <property type="entry name" value="TRNA/RRNA METHYLTRANSFERASE"/>
    <property type="match status" value="1"/>
</dbReference>
<dbReference type="AlphaFoldDB" id="A0A7G2CQQ5"/>
<dbReference type="GO" id="GO:0008173">
    <property type="term" value="F:RNA methyltransferase activity"/>
    <property type="evidence" value="ECO:0007669"/>
    <property type="project" value="InterPro"/>
</dbReference>